<dbReference type="CDD" id="cd00371">
    <property type="entry name" value="HMA"/>
    <property type="match status" value="1"/>
</dbReference>
<accession>A0A9Q4GH08</accession>
<evidence type="ECO:0000313" key="4">
    <source>
        <dbReference type="Proteomes" id="UP001149411"/>
    </source>
</evidence>
<gene>
    <name evidence="3" type="ORF">EGH25_10080</name>
</gene>
<dbReference type="PROSITE" id="PS50846">
    <property type="entry name" value="HMA_2"/>
    <property type="match status" value="1"/>
</dbReference>
<dbReference type="RefSeq" id="WP_266088190.1">
    <property type="nucleotide sequence ID" value="NZ_RKLV01000011.1"/>
</dbReference>
<dbReference type="Pfam" id="PF00403">
    <property type="entry name" value="HMA"/>
    <property type="match status" value="1"/>
</dbReference>
<evidence type="ECO:0000256" key="1">
    <source>
        <dbReference type="ARBA" id="ARBA00022723"/>
    </source>
</evidence>
<evidence type="ECO:0000313" key="3">
    <source>
        <dbReference type="EMBL" id="MCX2819694.1"/>
    </source>
</evidence>
<dbReference type="Gene3D" id="3.30.70.100">
    <property type="match status" value="1"/>
</dbReference>
<dbReference type="InterPro" id="IPR006121">
    <property type="entry name" value="HMA_dom"/>
</dbReference>
<dbReference type="EMBL" id="RKLV01000011">
    <property type="protein sequence ID" value="MCX2819694.1"/>
    <property type="molecule type" value="Genomic_DNA"/>
</dbReference>
<comment type="caution">
    <text evidence="3">The sequence shown here is derived from an EMBL/GenBank/DDBJ whole genome shotgun (WGS) entry which is preliminary data.</text>
</comment>
<keyword evidence="4" id="KW-1185">Reference proteome</keyword>
<proteinExistence type="predicted"/>
<dbReference type="Proteomes" id="UP001149411">
    <property type="component" value="Unassembled WGS sequence"/>
</dbReference>
<sequence>MTQTTQYRVLDFDCPTCASNVEKALEGTEGVEDVEVHFTTGRIEVHHEEDTETDTLKTAIQNQGYTPEAVRG</sequence>
<protein>
    <submittedName>
        <fullName evidence="3">Heavy metal-associated domain-containing protein</fullName>
    </submittedName>
</protein>
<name>A0A9Q4GH08_9EURY</name>
<keyword evidence="1" id="KW-0479">Metal-binding</keyword>
<organism evidence="3 4">
    <name type="scientific">Halorutilus salinus</name>
    <dbReference type="NCBI Taxonomy" id="2487751"/>
    <lineage>
        <taxon>Archaea</taxon>
        <taxon>Methanobacteriati</taxon>
        <taxon>Methanobacteriota</taxon>
        <taxon>Stenosarchaea group</taxon>
        <taxon>Halobacteria</taxon>
        <taxon>Halorutilales</taxon>
        <taxon>Halorutilaceae</taxon>
        <taxon>Halorutilus</taxon>
    </lineage>
</organism>
<reference evidence="3" key="1">
    <citation type="submission" date="2022-09" db="EMBL/GenBank/DDBJ databases">
        <title>Haloadaptaus new haloarchaeum isolated from saline soil.</title>
        <authorList>
            <person name="Duran-Viseras A."/>
            <person name="Sanchez-Porro C."/>
            <person name="Ventosa A."/>
        </authorList>
    </citation>
    <scope>NUCLEOTIDE SEQUENCE</scope>
    <source>
        <strain evidence="3">F3-133</strain>
    </source>
</reference>
<evidence type="ECO:0000259" key="2">
    <source>
        <dbReference type="PROSITE" id="PS50846"/>
    </source>
</evidence>
<dbReference type="PROSITE" id="PS01047">
    <property type="entry name" value="HMA_1"/>
    <property type="match status" value="1"/>
</dbReference>
<dbReference type="InterPro" id="IPR017969">
    <property type="entry name" value="Heavy-metal-associated_CS"/>
</dbReference>
<dbReference type="InterPro" id="IPR036163">
    <property type="entry name" value="HMA_dom_sf"/>
</dbReference>
<dbReference type="SUPFAM" id="SSF55008">
    <property type="entry name" value="HMA, heavy metal-associated domain"/>
    <property type="match status" value="1"/>
</dbReference>
<dbReference type="AlphaFoldDB" id="A0A9Q4GH08"/>
<dbReference type="GO" id="GO:0046872">
    <property type="term" value="F:metal ion binding"/>
    <property type="evidence" value="ECO:0007669"/>
    <property type="project" value="UniProtKB-KW"/>
</dbReference>
<feature type="domain" description="HMA" evidence="2">
    <location>
        <begin position="3"/>
        <end position="68"/>
    </location>
</feature>